<sequence length="142" mass="15604">MSNAKLQHQIMRSQLGRVRGLGSAKSGVEHWWVERVTAIALIPLTLWFVVSLLLLLGMPQIVVVHWVGRPVNTVLLLALVVLTFHHMQLGLQVVLDDYVHDKKSHLALTLLNKGAALILALFAVVAILKMAFWAPALVVPGA</sequence>
<comment type="subunit">
    <text evidence="5">Part of an enzyme complex containing four subunits: a flavoprotein, an iron-sulfur protein, plus two membrane-anchoring proteins, SdhC and SdhD.</text>
</comment>
<evidence type="ECO:0000256" key="13">
    <source>
        <dbReference type="ARBA" id="ARBA00022989"/>
    </source>
</evidence>
<evidence type="ECO:0000256" key="3">
    <source>
        <dbReference type="ARBA" id="ARBA00004141"/>
    </source>
</evidence>
<gene>
    <name evidence="17" type="primary">sdhD</name>
    <name evidence="17" type="ORF">NFI95_12065</name>
</gene>
<keyword evidence="8" id="KW-0816">Tricarboxylic acid cycle</keyword>
<evidence type="ECO:0000256" key="4">
    <source>
        <dbReference type="ARBA" id="ARBA00005163"/>
    </source>
</evidence>
<evidence type="ECO:0000256" key="14">
    <source>
        <dbReference type="ARBA" id="ARBA00023004"/>
    </source>
</evidence>
<dbReference type="RefSeq" id="WP_422864665.1">
    <property type="nucleotide sequence ID" value="NZ_JAMSKV010000010.1"/>
</dbReference>
<dbReference type="Pfam" id="PF01127">
    <property type="entry name" value="Sdh_cyt"/>
    <property type="match status" value="1"/>
</dbReference>
<evidence type="ECO:0000256" key="1">
    <source>
        <dbReference type="ARBA" id="ARBA00001971"/>
    </source>
</evidence>
<dbReference type="Gene3D" id="1.20.1300.10">
    <property type="entry name" value="Fumarate reductase/succinate dehydrogenase, transmembrane subunit"/>
    <property type="match status" value="1"/>
</dbReference>
<keyword evidence="13 16" id="KW-1133">Transmembrane helix</keyword>
<dbReference type="Proteomes" id="UP001524587">
    <property type="component" value="Unassembled WGS sequence"/>
</dbReference>
<dbReference type="SUPFAM" id="SSF81343">
    <property type="entry name" value="Fumarate reductase respiratory complex transmembrane subunits"/>
    <property type="match status" value="1"/>
</dbReference>
<comment type="cofactor">
    <cofactor evidence="1">
        <name>heme</name>
        <dbReference type="ChEBI" id="CHEBI:30413"/>
    </cofactor>
</comment>
<comment type="caution">
    <text evidence="17">The sequence shown here is derived from an EMBL/GenBank/DDBJ whole genome shotgun (WGS) entry which is preliminary data.</text>
</comment>
<feature type="transmembrane region" description="Helical" evidence="16">
    <location>
        <begin position="38"/>
        <end position="67"/>
    </location>
</feature>
<evidence type="ECO:0000256" key="15">
    <source>
        <dbReference type="ARBA" id="ARBA00023136"/>
    </source>
</evidence>
<evidence type="ECO:0000256" key="9">
    <source>
        <dbReference type="ARBA" id="ARBA00022617"/>
    </source>
</evidence>
<evidence type="ECO:0000256" key="2">
    <source>
        <dbReference type="ARBA" id="ARBA00004050"/>
    </source>
</evidence>
<dbReference type="NCBIfam" id="TIGR02968">
    <property type="entry name" value="succ_dehyd_anc"/>
    <property type="match status" value="1"/>
</dbReference>
<dbReference type="InterPro" id="IPR014312">
    <property type="entry name" value="Succ_DH_anchor"/>
</dbReference>
<evidence type="ECO:0000256" key="16">
    <source>
        <dbReference type="SAM" id="Phobius"/>
    </source>
</evidence>
<reference evidence="17 18" key="1">
    <citation type="submission" date="2022-06" db="EMBL/GenBank/DDBJ databases">
        <title>Endosaccharibacter gen. nov., sp. nov., endophytic bacteria isolated from sugarcane.</title>
        <authorList>
            <person name="Pitiwittayakul N."/>
            <person name="Yukphan P."/>
            <person name="Charoenyingcharoen P."/>
            <person name="Tanasupawat S."/>
        </authorList>
    </citation>
    <scope>NUCLEOTIDE SEQUENCE [LARGE SCALE GENOMIC DNA]</scope>
    <source>
        <strain evidence="17 18">KSS8</strain>
    </source>
</reference>
<keyword evidence="11" id="KW-0479">Metal-binding</keyword>
<dbReference type="CDD" id="cd03495">
    <property type="entry name" value="SQR_TypeC_SdhD_like"/>
    <property type="match status" value="1"/>
</dbReference>
<proteinExistence type="predicted"/>
<evidence type="ECO:0000256" key="10">
    <source>
        <dbReference type="ARBA" id="ARBA00022692"/>
    </source>
</evidence>
<evidence type="ECO:0000256" key="7">
    <source>
        <dbReference type="ARBA" id="ARBA00022448"/>
    </source>
</evidence>
<dbReference type="InterPro" id="IPR000701">
    <property type="entry name" value="SuccDH_FuR_B_TM-su"/>
</dbReference>
<protein>
    <recommendedName>
        <fullName evidence="6">Succinate dehydrogenase hydrophobic membrane anchor subunit</fullName>
    </recommendedName>
</protein>
<keyword evidence="10 16" id="KW-0812">Transmembrane</keyword>
<comment type="subcellular location">
    <subcellularLocation>
        <location evidence="3">Membrane</location>
        <topology evidence="3">Multi-pass membrane protein</topology>
    </subcellularLocation>
</comment>
<evidence type="ECO:0000256" key="11">
    <source>
        <dbReference type="ARBA" id="ARBA00022723"/>
    </source>
</evidence>
<feature type="transmembrane region" description="Helical" evidence="16">
    <location>
        <begin position="74"/>
        <end position="95"/>
    </location>
</feature>
<evidence type="ECO:0000256" key="8">
    <source>
        <dbReference type="ARBA" id="ARBA00022532"/>
    </source>
</evidence>
<comment type="function">
    <text evidence="2">Membrane-anchoring subunit of succinate dehydrogenase (SDH).</text>
</comment>
<comment type="pathway">
    <text evidence="4">Carbohydrate metabolism; tricarboxylic acid cycle.</text>
</comment>
<organism evidence="17 18">
    <name type="scientific">Endosaccharibacter trunci</name>
    <dbReference type="NCBI Taxonomy" id="2812733"/>
    <lineage>
        <taxon>Bacteria</taxon>
        <taxon>Pseudomonadati</taxon>
        <taxon>Pseudomonadota</taxon>
        <taxon>Alphaproteobacteria</taxon>
        <taxon>Acetobacterales</taxon>
        <taxon>Acetobacteraceae</taxon>
        <taxon>Endosaccharibacter</taxon>
    </lineage>
</organism>
<keyword evidence="18" id="KW-1185">Reference proteome</keyword>
<keyword evidence="12" id="KW-0249">Electron transport</keyword>
<evidence type="ECO:0000256" key="5">
    <source>
        <dbReference type="ARBA" id="ARBA00011558"/>
    </source>
</evidence>
<evidence type="ECO:0000256" key="12">
    <source>
        <dbReference type="ARBA" id="ARBA00022982"/>
    </source>
</evidence>
<name>A0ABT1W8F7_9PROT</name>
<keyword evidence="15 16" id="KW-0472">Membrane</keyword>
<keyword evidence="14" id="KW-0408">Iron</keyword>
<evidence type="ECO:0000256" key="6">
    <source>
        <dbReference type="ARBA" id="ARBA00019425"/>
    </source>
</evidence>
<accession>A0ABT1W8F7</accession>
<keyword evidence="9" id="KW-0349">Heme</keyword>
<evidence type="ECO:0000313" key="17">
    <source>
        <dbReference type="EMBL" id="MCQ8279179.1"/>
    </source>
</evidence>
<evidence type="ECO:0000313" key="18">
    <source>
        <dbReference type="Proteomes" id="UP001524587"/>
    </source>
</evidence>
<dbReference type="InterPro" id="IPR034804">
    <property type="entry name" value="SQR/QFR_C/D"/>
</dbReference>
<feature type="transmembrane region" description="Helical" evidence="16">
    <location>
        <begin position="115"/>
        <end position="139"/>
    </location>
</feature>
<keyword evidence="7" id="KW-0813">Transport</keyword>
<dbReference type="EMBL" id="JAMSKV010000010">
    <property type="protein sequence ID" value="MCQ8279179.1"/>
    <property type="molecule type" value="Genomic_DNA"/>
</dbReference>